<dbReference type="InterPro" id="IPR002925">
    <property type="entry name" value="Dienelactn_hydro"/>
</dbReference>
<organism evidence="4 5">
    <name type="scientific">Dokdonia ponticola</name>
    <dbReference type="NCBI Taxonomy" id="2041041"/>
    <lineage>
        <taxon>Bacteria</taxon>
        <taxon>Pseudomonadati</taxon>
        <taxon>Bacteroidota</taxon>
        <taxon>Flavobacteriia</taxon>
        <taxon>Flavobacteriales</taxon>
        <taxon>Flavobacteriaceae</taxon>
        <taxon>Dokdonia</taxon>
    </lineage>
</organism>
<name>A0ABV9HQQ5_9FLAO</name>
<proteinExistence type="predicted"/>
<dbReference type="InterPro" id="IPR029058">
    <property type="entry name" value="AB_hydrolase_fold"/>
</dbReference>
<reference evidence="5" key="1">
    <citation type="journal article" date="2019" name="Int. J. Syst. Evol. Microbiol.">
        <title>The Global Catalogue of Microorganisms (GCM) 10K type strain sequencing project: providing services to taxonomists for standard genome sequencing and annotation.</title>
        <authorList>
            <consortium name="The Broad Institute Genomics Platform"/>
            <consortium name="The Broad Institute Genome Sequencing Center for Infectious Disease"/>
            <person name="Wu L."/>
            <person name="Ma J."/>
        </authorList>
    </citation>
    <scope>NUCLEOTIDE SEQUENCE [LARGE SCALE GENOMIC DNA]</scope>
    <source>
        <strain evidence="5">YJ-61-S</strain>
    </source>
</reference>
<dbReference type="Gene3D" id="3.40.50.1820">
    <property type="entry name" value="alpha/beta hydrolase"/>
    <property type="match status" value="1"/>
</dbReference>
<protein>
    <submittedName>
        <fullName evidence="4">Prolyl oligopeptidase family serine peptidase</fullName>
    </submittedName>
</protein>
<dbReference type="PANTHER" id="PTHR43037:SF1">
    <property type="entry name" value="BLL1128 PROTEIN"/>
    <property type="match status" value="1"/>
</dbReference>
<feature type="domain" description="Dienelactone hydrolase" evidence="3">
    <location>
        <begin position="109"/>
        <end position="236"/>
    </location>
</feature>
<dbReference type="Proteomes" id="UP001596043">
    <property type="component" value="Unassembled WGS sequence"/>
</dbReference>
<feature type="signal peptide" evidence="2">
    <location>
        <begin position="1"/>
        <end position="17"/>
    </location>
</feature>
<dbReference type="InterPro" id="IPR050955">
    <property type="entry name" value="Plant_Biomass_Hydrol_Est"/>
</dbReference>
<evidence type="ECO:0000256" key="2">
    <source>
        <dbReference type="SAM" id="SignalP"/>
    </source>
</evidence>
<accession>A0ABV9HQQ5</accession>
<sequence>MRLLFLFILCIGATAIAQKPTFGKGSIEHQEKIMTYRILKPVNFDESKQYPLHIFLHGSGERGDDNDAQLKHGGDLFIKQSANYPAIVIFPQCPAEDYWAQVTIKRDDKRDTNVFSFPKDSEPTWAMSAVMALLDEYLDKEYVDPSRVYVSGLSMGGMGTFELLARRPDVFAAATPICGGGNTETVSEWAIETPVWIFHGNEDKVVPPIYSKLMYKAVLKTGAKPKLTLYDHVGHASWGRAFAEKNYFAWMYSKKRKTRS</sequence>
<dbReference type="SUPFAM" id="SSF53474">
    <property type="entry name" value="alpha/beta-Hydrolases"/>
    <property type="match status" value="1"/>
</dbReference>
<gene>
    <name evidence="4" type="ORF">ACFO3O_01255</name>
</gene>
<evidence type="ECO:0000256" key="1">
    <source>
        <dbReference type="ARBA" id="ARBA00022729"/>
    </source>
</evidence>
<comment type="caution">
    <text evidence="4">The sequence shown here is derived from an EMBL/GenBank/DDBJ whole genome shotgun (WGS) entry which is preliminary data.</text>
</comment>
<feature type="chain" id="PRO_5046006339" evidence="2">
    <location>
        <begin position="18"/>
        <end position="260"/>
    </location>
</feature>
<dbReference type="Pfam" id="PF01738">
    <property type="entry name" value="DLH"/>
    <property type="match status" value="1"/>
</dbReference>
<dbReference type="RefSeq" id="WP_379976716.1">
    <property type="nucleotide sequence ID" value="NZ_JBHSFV010000001.1"/>
</dbReference>
<evidence type="ECO:0000313" key="5">
    <source>
        <dbReference type="Proteomes" id="UP001596043"/>
    </source>
</evidence>
<keyword evidence="1 2" id="KW-0732">Signal</keyword>
<dbReference type="PANTHER" id="PTHR43037">
    <property type="entry name" value="UNNAMED PRODUCT-RELATED"/>
    <property type="match status" value="1"/>
</dbReference>
<evidence type="ECO:0000259" key="3">
    <source>
        <dbReference type="Pfam" id="PF01738"/>
    </source>
</evidence>
<keyword evidence="5" id="KW-1185">Reference proteome</keyword>
<evidence type="ECO:0000313" key="4">
    <source>
        <dbReference type="EMBL" id="MFC4632516.1"/>
    </source>
</evidence>
<dbReference type="EMBL" id="JBHSFV010000001">
    <property type="protein sequence ID" value="MFC4632516.1"/>
    <property type="molecule type" value="Genomic_DNA"/>
</dbReference>